<dbReference type="Proteomes" id="UP000838756">
    <property type="component" value="Unassembled WGS sequence"/>
</dbReference>
<sequence>MTEQRHDGQRNTLYSNGQFGTDLALQRLNYVQFMKQKMVSQQAQEPGSVMEWLRFGKSSAEAAPGACEGGGLWTGK</sequence>
<dbReference type="AlphaFoldDB" id="A0A8S4R4I4"/>
<reference evidence="1" key="1">
    <citation type="submission" date="2022-03" db="EMBL/GenBank/DDBJ databases">
        <authorList>
            <person name="Lindestad O."/>
        </authorList>
    </citation>
    <scope>NUCLEOTIDE SEQUENCE</scope>
</reference>
<proteinExistence type="predicted"/>
<organism evidence="1 2">
    <name type="scientific">Pararge aegeria aegeria</name>
    <dbReference type="NCBI Taxonomy" id="348720"/>
    <lineage>
        <taxon>Eukaryota</taxon>
        <taxon>Metazoa</taxon>
        <taxon>Ecdysozoa</taxon>
        <taxon>Arthropoda</taxon>
        <taxon>Hexapoda</taxon>
        <taxon>Insecta</taxon>
        <taxon>Pterygota</taxon>
        <taxon>Neoptera</taxon>
        <taxon>Endopterygota</taxon>
        <taxon>Lepidoptera</taxon>
        <taxon>Glossata</taxon>
        <taxon>Ditrysia</taxon>
        <taxon>Papilionoidea</taxon>
        <taxon>Nymphalidae</taxon>
        <taxon>Satyrinae</taxon>
        <taxon>Satyrini</taxon>
        <taxon>Parargina</taxon>
        <taxon>Pararge</taxon>
    </lineage>
</organism>
<gene>
    <name evidence="1" type="primary">jg5262</name>
    <name evidence="1" type="ORF">PAEG_LOCUS8140</name>
</gene>
<evidence type="ECO:0000313" key="1">
    <source>
        <dbReference type="EMBL" id="CAH2227896.1"/>
    </source>
</evidence>
<name>A0A8S4R4I4_9NEOP</name>
<accession>A0A8S4R4I4</accession>
<comment type="caution">
    <text evidence="1">The sequence shown here is derived from an EMBL/GenBank/DDBJ whole genome shotgun (WGS) entry which is preliminary data.</text>
</comment>
<protein>
    <submittedName>
        <fullName evidence="1">Jg5262 protein</fullName>
    </submittedName>
</protein>
<dbReference type="EMBL" id="CAKXAJ010023606">
    <property type="protein sequence ID" value="CAH2227896.1"/>
    <property type="molecule type" value="Genomic_DNA"/>
</dbReference>
<keyword evidence="2" id="KW-1185">Reference proteome</keyword>
<evidence type="ECO:0000313" key="2">
    <source>
        <dbReference type="Proteomes" id="UP000838756"/>
    </source>
</evidence>